<feature type="domain" description="UBA" evidence="2">
    <location>
        <begin position="510"/>
        <end position="550"/>
    </location>
</feature>
<dbReference type="Proteomes" id="UP000694385">
    <property type="component" value="Unassembled WGS sequence"/>
</dbReference>
<reference evidence="3" key="2">
    <citation type="submission" date="2025-09" db="UniProtKB">
        <authorList>
            <consortium name="Ensembl"/>
        </authorList>
    </citation>
    <scope>IDENTIFICATION</scope>
</reference>
<protein>
    <recommendedName>
        <fullName evidence="2">UBA domain-containing protein</fullName>
    </recommendedName>
</protein>
<dbReference type="GO" id="GO:0010829">
    <property type="term" value="P:negative regulation of D-glucose transmembrane transport"/>
    <property type="evidence" value="ECO:0007669"/>
    <property type="project" value="Ensembl"/>
</dbReference>
<organism evidence="3 4">
    <name type="scientific">Jaculus jaculus</name>
    <name type="common">Lesser Egyptian jerboa</name>
    <dbReference type="NCBI Taxonomy" id="51337"/>
    <lineage>
        <taxon>Eukaryota</taxon>
        <taxon>Metazoa</taxon>
        <taxon>Chordata</taxon>
        <taxon>Craniata</taxon>
        <taxon>Vertebrata</taxon>
        <taxon>Euteleostomi</taxon>
        <taxon>Mammalia</taxon>
        <taxon>Eutheria</taxon>
        <taxon>Euarchontoglires</taxon>
        <taxon>Glires</taxon>
        <taxon>Rodentia</taxon>
        <taxon>Myomorpha</taxon>
        <taxon>Dipodoidea</taxon>
        <taxon>Dipodidae</taxon>
        <taxon>Dipodinae</taxon>
        <taxon>Jaculus</taxon>
    </lineage>
</organism>
<dbReference type="InterPro" id="IPR015940">
    <property type="entry name" value="UBA"/>
</dbReference>
<dbReference type="GO" id="GO:0005654">
    <property type="term" value="C:nucleoplasm"/>
    <property type="evidence" value="ECO:0007669"/>
    <property type="project" value="Ensembl"/>
</dbReference>
<feature type="compositionally biased region" description="Polar residues" evidence="1">
    <location>
        <begin position="24"/>
        <end position="34"/>
    </location>
</feature>
<dbReference type="AlphaFoldDB" id="A0A8C5JYV5"/>
<sequence>TSLPTSDGVNHPAHSLGQSPEIGSPTSLAHSVSASVCPIKPSDPDSIEHKAVKASTEFQIIPKKKDHLPLQDLSDVTPSAGQSPAMPLHSSFEEASAADQLEQSTARHTQGLNLYLHTRQEASLSVTTSRMCGPQVFVDENQNPSQVNGLEQHKLPGNELREVVQQNAPHARGHMCDMEDLELHEENSVSSLKAAVTGDELPKNAYLSSTEERVLPSGCFNFSHSETLMEVDRVEQSLVADSQNGKFGALDSPSMEVEMLKSNPLFESLNNSISTQDLQPSENNVEMSGTNREYESSSPSFSLCGSGQPSVESAEEPCSSVTAALKELHELLVISCKPAPENPPEEVMCHSETGAESQTGFKDLAERWTHSDQCLQTGSANTARCTSGEDVDCTSFGGPGDGLPSADEGVPELGESVSASCSVSTSSAESSRQLHCNIGVEISPKLVAGAEGAHDQTSEQVKSNSSILNPVSDNPETRENACPEAARPFLELEPPASQPSPSPSILPPLTFPATDIDRILRAGFTLQEAVGALHRVGGNADLALLVLLAKNIVVPT</sequence>
<evidence type="ECO:0000259" key="2">
    <source>
        <dbReference type="PROSITE" id="PS50030"/>
    </source>
</evidence>
<feature type="compositionally biased region" description="Polar residues" evidence="1">
    <location>
        <begin position="277"/>
        <end position="291"/>
    </location>
</feature>
<dbReference type="GO" id="GO:0030054">
    <property type="term" value="C:cell junction"/>
    <property type="evidence" value="ECO:0007669"/>
    <property type="project" value="Ensembl"/>
</dbReference>
<dbReference type="GO" id="GO:0019871">
    <property type="term" value="F:sodium channel inhibitor activity"/>
    <property type="evidence" value="ECO:0007669"/>
    <property type="project" value="Ensembl"/>
</dbReference>
<keyword evidence="4" id="KW-1185">Reference proteome</keyword>
<feature type="region of interest" description="Disordered" evidence="1">
    <location>
        <begin position="277"/>
        <end position="308"/>
    </location>
</feature>
<evidence type="ECO:0000313" key="3">
    <source>
        <dbReference type="Ensembl" id="ENSJJAP00000001655.1"/>
    </source>
</evidence>
<feature type="region of interest" description="Disordered" evidence="1">
    <location>
        <begin position="1"/>
        <end position="42"/>
    </location>
</feature>
<dbReference type="GO" id="GO:0042997">
    <property type="term" value="P:negative regulation of Golgi to plasma membrane protein transport"/>
    <property type="evidence" value="ECO:0007669"/>
    <property type="project" value="Ensembl"/>
</dbReference>
<dbReference type="PROSITE" id="PS50030">
    <property type="entry name" value="UBA"/>
    <property type="match status" value="1"/>
</dbReference>
<dbReference type="GeneTree" id="ENSGT00390000005744"/>
<accession>A0A8C5JYV5</accession>
<proteinExistence type="predicted"/>
<dbReference type="GO" id="GO:0032243">
    <property type="term" value="P:negative regulation of nucleoside transport"/>
    <property type="evidence" value="ECO:0007669"/>
    <property type="project" value="Ensembl"/>
</dbReference>
<feature type="compositionally biased region" description="Low complexity" evidence="1">
    <location>
        <begin position="296"/>
        <end position="306"/>
    </location>
</feature>
<feature type="compositionally biased region" description="Polar residues" evidence="1">
    <location>
        <begin position="458"/>
        <end position="474"/>
    </location>
</feature>
<evidence type="ECO:0000313" key="4">
    <source>
        <dbReference type="Proteomes" id="UP000694385"/>
    </source>
</evidence>
<dbReference type="PANTHER" id="PTHR15397:SF3">
    <property type="entry name" value="DNA DAMAGE INDUCIBLE 1 HOMOLOG 2"/>
    <property type="match status" value="1"/>
</dbReference>
<name>A0A8C5JYV5_JACJA</name>
<dbReference type="Ensembl" id="ENSJJAT00000002655.1">
    <property type="protein sequence ID" value="ENSJJAP00000001655.1"/>
    <property type="gene ID" value="ENSJJAG00000002222.1"/>
</dbReference>
<reference evidence="3" key="1">
    <citation type="submission" date="2025-08" db="UniProtKB">
        <authorList>
            <consortium name="Ensembl"/>
        </authorList>
    </citation>
    <scope>IDENTIFICATION</scope>
</reference>
<evidence type="ECO:0000256" key="1">
    <source>
        <dbReference type="SAM" id="MobiDB-lite"/>
    </source>
</evidence>
<dbReference type="SMART" id="SM00165">
    <property type="entry name" value="UBA"/>
    <property type="match status" value="1"/>
</dbReference>
<feature type="region of interest" description="Disordered" evidence="1">
    <location>
        <begin position="449"/>
        <end position="480"/>
    </location>
</feature>
<dbReference type="OMA" id="SPEHQIT"/>
<dbReference type="PANTHER" id="PTHR15397">
    <property type="entry name" value="SODIUM-GLUCOSE COTRANSPORTER REGULATORY PROTEIN -RELATED"/>
    <property type="match status" value="1"/>
</dbReference>